<evidence type="ECO:0000313" key="6">
    <source>
        <dbReference type="EMBL" id="ADN14501.1"/>
    </source>
</evidence>
<dbReference type="PANTHER" id="PTHR30483">
    <property type="entry name" value="LEUCINE-SPECIFIC-BINDING PROTEIN"/>
    <property type="match status" value="1"/>
</dbReference>
<keyword evidence="4" id="KW-0812">Transmembrane</keyword>
<gene>
    <name evidence="6" type="ordered locus">Cyan7822_2529</name>
</gene>
<dbReference type="eggNOG" id="COG0683">
    <property type="taxonomic scope" value="Bacteria"/>
</dbReference>
<protein>
    <submittedName>
        <fullName evidence="6">Extracellular ligand-binding receptor</fullName>
    </submittedName>
</protein>
<keyword evidence="6" id="KW-0675">Receptor</keyword>
<dbReference type="Proteomes" id="UP000008206">
    <property type="component" value="Chromosome"/>
</dbReference>
<evidence type="ECO:0000259" key="5">
    <source>
        <dbReference type="Pfam" id="PF13458"/>
    </source>
</evidence>
<evidence type="ECO:0000256" key="4">
    <source>
        <dbReference type="SAM" id="Phobius"/>
    </source>
</evidence>
<comment type="similarity">
    <text evidence="1">Belongs to the leucine-binding protein family.</text>
</comment>
<accession>E0UHX1</accession>
<dbReference type="SUPFAM" id="SSF53822">
    <property type="entry name" value="Periplasmic binding protein-like I"/>
    <property type="match status" value="1"/>
</dbReference>
<organism evidence="6 7">
    <name type="scientific">Gloeothece verrucosa (strain PCC 7822)</name>
    <name type="common">Cyanothece sp. (strain PCC 7822)</name>
    <dbReference type="NCBI Taxonomy" id="497965"/>
    <lineage>
        <taxon>Bacteria</taxon>
        <taxon>Bacillati</taxon>
        <taxon>Cyanobacteriota</taxon>
        <taxon>Cyanophyceae</taxon>
        <taxon>Oscillatoriophycideae</taxon>
        <taxon>Chroococcales</taxon>
        <taxon>Aphanothecaceae</taxon>
        <taxon>Gloeothece</taxon>
        <taxon>Gloeothece verrucosa</taxon>
    </lineage>
</organism>
<dbReference type="PANTHER" id="PTHR30483:SF6">
    <property type="entry name" value="PERIPLASMIC BINDING PROTEIN OF ABC TRANSPORTER FOR NATURAL AMINO ACIDS"/>
    <property type="match status" value="1"/>
</dbReference>
<dbReference type="OrthoDB" id="446586at2"/>
<keyword evidence="2" id="KW-0732">Signal</keyword>
<dbReference type="CDD" id="cd06268">
    <property type="entry name" value="PBP1_ABC_transporter_LIVBP-like"/>
    <property type="match status" value="1"/>
</dbReference>
<dbReference type="RefSeq" id="WP_013322606.1">
    <property type="nucleotide sequence ID" value="NC_014501.1"/>
</dbReference>
<dbReference type="AlphaFoldDB" id="E0UHX1"/>
<keyword evidence="7" id="KW-1185">Reference proteome</keyword>
<evidence type="ECO:0000256" key="1">
    <source>
        <dbReference type="ARBA" id="ARBA00010062"/>
    </source>
</evidence>
<dbReference type="Gene3D" id="3.40.50.2300">
    <property type="match status" value="2"/>
</dbReference>
<feature type="domain" description="Leucine-binding protein" evidence="5">
    <location>
        <begin position="190"/>
        <end position="502"/>
    </location>
</feature>
<feature type="region of interest" description="Disordered" evidence="3">
    <location>
        <begin position="1"/>
        <end position="23"/>
    </location>
</feature>
<evidence type="ECO:0000256" key="2">
    <source>
        <dbReference type="ARBA" id="ARBA00022729"/>
    </source>
</evidence>
<reference evidence="7" key="1">
    <citation type="journal article" date="2011" name="MBio">
        <title>Novel metabolic attributes of the genus Cyanothece, comprising a group of unicellular nitrogen-fixing Cyanobacteria.</title>
        <authorList>
            <person name="Bandyopadhyay A."/>
            <person name="Elvitigala T."/>
            <person name="Welsh E."/>
            <person name="Stockel J."/>
            <person name="Liberton M."/>
            <person name="Min H."/>
            <person name="Sherman L.A."/>
            <person name="Pakrasi H.B."/>
        </authorList>
    </citation>
    <scope>NUCLEOTIDE SEQUENCE [LARGE SCALE GENOMIC DNA]</scope>
    <source>
        <strain evidence="7">PCC 7822</strain>
    </source>
</reference>
<dbReference type="HOGENOM" id="CLU_038795_0_0_3"/>
<keyword evidence="4" id="KW-0472">Membrane</keyword>
<dbReference type="InterPro" id="IPR028081">
    <property type="entry name" value="Leu-bd"/>
</dbReference>
<name>E0UHX1_GLOV7</name>
<feature type="region of interest" description="Disordered" evidence="3">
    <location>
        <begin position="522"/>
        <end position="542"/>
    </location>
</feature>
<evidence type="ECO:0000313" key="7">
    <source>
        <dbReference type="Proteomes" id="UP000008206"/>
    </source>
</evidence>
<keyword evidence="4" id="KW-1133">Transmembrane helix</keyword>
<dbReference type="Pfam" id="PF13458">
    <property type="entry name" value="Peripla_BP_6"/>
    <property type="match status" value="1"/>
</dbReference>
<feature type="transmembrane region" description="Helical" evidence="4">
    <location>
        <begin position="71"/>
        <end position="92"/>
    </location>
</feature>
<evidence type="ECO:0000256" key="3">
    <source>
        <dbReference type="SAM" id="MobiDB-lite"/>
    </source>
</evidence>
<dbReference type="STRING" id="497965.Cyan7822_2529"/>
<dbReference type="InterPro" id="IPR051010">
    <property type="entry name" value="BCAA_transport"/>
</dbReference>
<sequence length="542" mass="56673">MPWTCDGVPKDGKSYPQAIPGGHTPYENNGPDCNICGLPQEAMNAAKGGGNSPTTIVSPNTQFGPKNKSQWLIPALIAGVLLLLGAGGYGLYNALLANKPDPQPTDTSTVTPSQNGNFISSNAQQSLLMSQGEKILLGQTPDKENGADAFKGQNWDGAISAYQQASTNDPNDPEAKIYLNNAQAQKAGNPLTIAVVVPINSDANSAKEVLRGVAKAQEDFNNNAKNANQSQLQVVIADDPGGLASKDLAQHLVNSPEVIGVIGHGIDPLSKSAIEQYETAGLAILSPRTTSVSDGPQPMLKTIPTAQKNNELLGSYLQAVGKTLSQYAAKSNPAPKSVIFYSSDSAYSQQLKDELVKALPAVQGKVVKDFDLKSPVDAASAISQAKAAGAKVAFIALNKAKLNDALAIAKANADAGYPLTLLGGDELYSPEILIQGGDTIKGIVLAVPWTFEPSDPFAIDAIKSWKGRVSWRTATAYDATKVLADAASKNSNRSGVSSALNQGVPLTGQNTDFKVFNEVPLVQAKPGSNGPPGSQYEFSPIQ</sequence>
<dbReference type="KEGG" id="cyj:Cyan7822_2529"/>
<dbReference type="InterPro" id="IPR028082">
    <property type="entry name" value="Peripla_BP_I"/>
</dbReference>
<proteinExistence type="inferred from homology"/>
<dbReference type="EMBL" id="CP002198">
    <property type="protein sequence ID" value="ADN14501.1"/>
    <property type="molecule type" value="Genomic_DNA"/>
</dbReference>